<reference evidence="4" key="1">
    <citation type="submission" date="2017-02" db="UniProtKB">
        <authorList>
            <consortium name="WormBaseParasite"/>
        </authorList>
    </citation>
    <scope>IDENTIFICATION</scope>
</reference>
<keyword evidence="1" id="KW-1133">Transmembrane helix</keyword>
<dbReference type="OMA" id="ACIAWIL"/>
<dbReference type="EMBL" id="UYYF01002342">
    <property type="protein sequence ID" value="VDN00408.1"/>
    <property type="molecule type" value="Genomic_DNA"/>
</dbReference>
<dbReference type="PANTHER" id="PTHR11161">
    <property type="entry name" value="O-ACYLTRANSFERASE"/>
    <property type="match status" value="1"/>
</dbReference>
<dbReference type="InterPro" id="IPR052728">
    <property type="entry name" value="O2_lipid_transport_reg"/>
</dbReference>
<dbReference type="PROSITE" id="PS51257">
    <property type="entry name" value="PROKAR_LIPOPROTEIN"/>
    <property type="match status" value="1"/>
</dbReference>
<reference evidence="2 3" key="2">
    <citation type="submission" date="2018-11" db="EMBL/GenBank/DDBJ databases">
        <authorList>
            <consortium name="Pathogen Informatics"/>
        </authorList>
    </citation>
    <scope>NUCLEOTIDE SEQUENCE [LARGE SCALE GENOMIC DNA]</scope>
</reference>
<evidence type="ECO:0000256" key="1">
    <source>
        <dbReference type="SAM" id="Phobius"/>
    </source>
</evidence>
<keyword evidence="3" id="KW-1185">Reference proteome</keyword>
<protein>
    <submittedName>
        <fullName evidence="4">Acyl_transf_3 domain-containing protein</fullName>
    </submittedName>
</protein>
<name>A0A0N5CTZ9_THECL</name>
<feature type="transmembrane region" description="Helical" evidence="1">
    <location>
        <begin position="12"/>
        <end position="32"/>
    </location>
</feature>
<proteinExistence type="predicted"/>
<dbReference type="OrthoDB" id="5873782at2759"/>
<gene>
    <name evidence="2" type="ORF">TCLT_LOCUS3702</name>
</gene>
<feature type="transmembrane region" description="Helical" evidence="1">
    <location>
        <begin position="79"/>
        <end position="101"/>
    </location>
</feature>
<dbReference type="Proteomes" id="UP000276776">
    <property type="component" value="Unassembled WGS sequence"/>
</dbReference>
<sequence>MPLFLRALYSALSKFVWSLALAYVTIACFYGFGGPINDFMSLPIWVPLGRLTYCTYLCHFIVLFYIACMSIDVIPFSSIIHTIIIFCVPCCAMSWLVAYWLSILFEMPFSKMELIIIKKVMGKNN</sequence>
<keyword evidence="1" id="KW-0472">Membrane</keyword>
<dbReference type="WBParaSite" id="TCLT_0000371101-mRNA-1">
    <property type="protein sequence ID" value="TCLT_0000371101-mRNA-1"/>
    <property type="gene ID" value="TCLT_0000371101"/>
</dbReference>
<dbReference type="AlphaFoldDB" id="A0A0N5CTZ9"/>
<dbReference type="PANTHER" id="PTHR11161:SF55">
    <property type="entry name" value="NOSE RESISTANT-TO-FLUOXETINE PROTEIN N-TERMINAL DOMAIN-CONTAINING PROTEIN"/>
    <property type="match status" value="1"/>
</dbReference>
<keyword evidence="1" id="KW-0812">Transmembrane</keyword>
<evidence type="ECO:0000313" key="4">
    <source>
        <dbReference type="WBParaSite" id="TCLT_0000371101-mRNA-1"/>
    </source>
</evidence>
<feature type="transmembrane region" description="Helical" evidence="1">
    <location>
        <begin position="44"/>
        <end position="67"/>
    </location>
</feature>
<evidence type="ECO:0000313" key="2">
    <source>
        <dbReference type="EMBL" id="VDN00408.1"/>
    </source>
</evidence>
<accession>A0A0N5CTZ9</accession>
<organism evidence="4">
    <name type="scientific">Thelazia callipaeda</name>
    <name type="common">Oriental eyeworm</name>
    <name type="synonym">Parasitic nematode</name>
    <dbReference type="NCBI Taxonomy" id="103827"/>
    <lineage>
        <taxon>Eukaryota</taxon>
        <taxon>Metazoa</taxon>
        <taxon>Ecdysozoa</taxon>
        <taxon>Nematoda</taxon>
        <taxon>Chromadorea</taxon>
        <taxon>Rhabditida</taxon>
        <taxon>Spirurina</taxon>
        <taxon>Spiruromorpha</taxon>
        <taxon>Thelazioidea</taxon>
        <taxon>Thelaziidae</taxon>
        <taxon>Thelazia</taxon>
    </lineage>
</organism>
<evidence type="ECO:0000313" key="3">
    <source>
        <dbReference type="Proteomes" id="UP000276776"/>
    </source>
</evidence>